<sequence>MQPDIEIAQQIRPKPIFEIVRGMGIEDMDLVLPYGNYKAKLSLRLLDRLANREQGRLVLVTAITPTRFGEGKTTVSVGLAMALNRLGKSATVVLREPSLGPVFGIKGGAAGGGRSQVLPMEDINLHFTGDSHAVTSAHNLLSAMLDNSIHFNNPLHVDEREIVFPRTIDMNDRVLRTMVVGLGGRANGPAREDACVITAASEVMAILALAASRSELKERLGRILVALSYDDRPVTAQDLGVTGAMAVLLKDATKPNLVQTIEHTPAFVHTGPFANIAHGTASVVATNMALRLSDYTVIEAGFGTDLGAEKFVDIVAPRAGWSVAGCVLVATVRALRRQGGAVDPTKGKLTDLWAGLENLRRHIENCRLFGLEPVVALNHFADDSDDDLRLVEKYCREHGAAFALSRGFAEGGKGCEDLARTVMRQIEEHPGRNRPIYDHAASVEEKIEIVARKVYGASQVVYTPRAERELKRIYRLGYDKLPVCIAKTPLSLSDDPECPGVCAGFKITISAVHIRAGAGYLVPVAGEMELLPGLARRPNALKMDIFEDGRIVGLS</sequence>
<keyword evidence="5 8" id="KW-0067">ATP-binding</keyword>
<dbReference type="Gene3D" id="3.10.410.10">
    <property type="entry name" value="Formyltetrahydrofolate synthetase, domain 3"/>
    <property type="match status" value="1"/>
</dbReference>
<evidence type="ECO:0000256" key="4">
    <source>
        <dbReference type="ARBA" id="ARBA00022741"/>
    </source>
</evidence>
<feature type="binding site" evidence="8">
    <location>
        <begin position="66"/>
        <end position="73"/>
    </location>
    <ligand>
        <name>ATP</name>
        <dbReference type="ChEBI" id="CHEBI:30616"/>
    </ligand>
</feature>
<comment type="pathway">
    <text evidence="1 8">One-carbon metabolism; tetrahydrofolate interconversion.</text>
</comment>
<dbReference type="HAMAP" id="MF_01543">
    <property type="entry name" value="FTHFS"/>
    <property type="match status" value="1"/>
</dbReference>
<name>A0A7C4CAI0_UNCW3</name>
<evidence type="ECO:0000256" key="1">
    <source>
        <dbReference type="ARBA" id="ARBA00004777"/>
    </source>
</evidence>
<proteinExistence type="inferred from homology"/>
<dbReference type="InterPro" id="IPR020628">
    <property type="entry name" value="Formate_THF_ligase_CS"/>
</dbReference>
<reference evidence="9" key="1">
    <citation type="journal article" date="2020" name="mSystems">
        <title>Genome- and Community-Level Interaction Insights into Carbon Utilization and Element Cycling Functions of Hydrothermarchaeota in Hydrothermal Sediment.</title>
        <authorList>
            <person name="Zhou Z."/>
            <person name="Liu Y."/>
            <person name="Xu W."/>
            <person name="Pan J."/>
            <person name="Luo Z.H."/>
            <person name="Li M."/>
        </authorList>
    </citation>
    <scope>NUCLEOTIDE SEQUENCE [LARGE SCALE GENOMIC DNA]</scope>
    <source>
        <strain evidence="9">SpSt-488</strain>
    </source>
</reference>
<dbReference type="EMBL" id="DSUT01000050">
    <property type="protein sequence ID" value="HGK27866.1"/>
    <property type="molecule type" value="Genomic_DNA"/>
</dbReference>
<evidence type="ECO:0000256" key="7">
    <source>
        <dbReference type="ARBA" id="ARBA00061363"/>
    </source>
</evidence>
<dbReference type="InterPro" id="IPR027417">
    <property type="entry name" value="P-loop_NTPase"/>
</dbReference>
<evidence type="ECO:0000313" key="9">
    <source>
        <dbReference type="EMBL" id="HGK27866.1"/>
    </source>
</evidence>
<accession>A0A7C4CAI0</accession>
<organism evidence="9">
    <name type="scientific">candidate division WOR-3 bacterium</name>
    <dbReference type="NCBI Taxonomy" id="2052148"/>
    <lineage>
        <taxon>Bacteria</taxon>
        <taxon>Bacteria division WOR-3</taxon>
    </lineage>
</organism>
<dbReference type="FunFam" id="3.30.1510.10:FF:000001">
    <property type="entry name" value="Formate--tetrahydrofolate ligase"/>
    <property type="match status" value="1"/>
</dbReference>
<comment type="caution">
    <text evidence="9">The sequence shown here is derived from an EMBL/GenBank/DDBJ whole genome shotgun (WGS) entry which is preliminary data.</text>
</comment>
<evidence type="ECO:0000256" key="6">
    <source>
        <dbReference type="ARBA" id="ARBA00049033"/>
    </source>
</evidence>
<dbReference type="GO" id="GO:0005524">
    <property type="term" value="F:ATP binding"/>
    <property type="evidence" value="ECO:0007669"/>
    <property type="project" value="UniProtKB-UniRule"/>
</dbReference>
<evidence type="ECO:0000256" key="8">
    <source>
        <dbReference type="HAMAP-Rule" id="MF_01543"/>
    </source>
</evidence>
<dbReference type="Gene3D" id="3.30.1510.10">
    <property type="entry name" value="Domain 2, N(10)-formyltetrahydrofolate synthetase"/>
    <property type="match status" value="1"/>
</dbReference>
<dbReference type="NCBIfam" id="NF010030">
    <property type="entry name" value="PRK13505.1"/>
    <property type="match status" value="1"/>
</dbReference>
<dbReference type="InterPro" id="IPR000559">
    <property type="entry name" value="Formate_THF_ligase"/>
</dbReference>
<dbReference type="SUPFAM" id="SSF52540">
    <property type="entry name" value="P-loop containing nucleoside triphosphate hydrolases"/>
    <property type="match status" value="1"/>
</dbReference>
<dbReference type="PROSITE" id="PS00721">
    <property type="entry name" value="FTHFS_1"/>
    <property type="match status" value="1"/>
</dbReference>
<evidence type="ECO:0000256" key="5">
    <source>
        <dbReference type="ARBA" id="ARBA00022840"/>
    </source>
</evidence>
<dbReference type="EC" id="6.3.4.3" evidence="8"/>
<keyword evidence="3 8" id="KW-0436">Ligase</keyword>
<keyword evidence="2 8" id="KW-0554">One-carbon metabolism</keyword>
<dbReference type="Pfam" id="PF01268">
    <property type="entry name" value="FTHFS"/>
    <property type="match status" value="1"/>
</dbReference>
<dbReference type="Gene3D" id="3.40.50.300">
    <property type="entry name" value="P-loop containing nucleotide triphosphate hydrolases"/>
    <property type="match status" value="1"/>
</dbReference>
<keyword evidence="4 8" id="KW-0547">Nucleotide-binding</keyword>
<evidence type="ECO:0000256" key="3">
    <source>
        <dbReference type="ARBA" id="ARBA00022598"/>
    </source>
</evidence>
<dbReference type="GO" id="GO:0004329">
    <property type="term" value="F:formate-tetrahydrofolate ligase activity"/>
    <property type="evidence" value="ECO:0007669"/>
    <property type="project" value="UniProtKB-UniRule"/>
</dbReference>
<protein>
    <recommendedName>
        <fullName evidence="8">Formate--tetrahydrofolate ligase</fullName>
        <ecNumber evidence="8">6.3.4.3</ecNumber>
    </recommendedName>
    <alternativeName>
        <fullName evidence="8">Formyltetrahydrofolate synthetase</fullName>
        <shortName evidence="8">FHS</shortName>
        <shortName evidence="8">FTHFS</shortName>
    </alternativeName>
</protein>
<dbReference type="UniPathway" id="UPA00193"/>
<dbReference type="GO" id="GO:0035999">
    <property type="term" value="P:tetrahydrofolate interconversion"/>
    <property type="evidence" value="ECO:0007669"/>
    <property type="project" value="UniProtKB-UniRule"/>
</dbReference>
<evidence type="ECO:0000256" key="2">
    <source>
        <dbReference type="ARBA" id="ARBA00022563"/>
    </source>
</evidence>
<comment type="catalytic activity">
    <reaction evidence="6 8">
        <text>(6S)-5,6,7,8-tetrahydrofolate + formate + ATP = (6R)-10-formyltetrahydrofolate + ADP + phosphate</text>
        <dbReference type="Rhea" id="RHEA:20221"/>
        <dbReference type="ChEBI" id="CHEBI:15740"/>
        <dbReference type="ChEBI" id="CHEBI:30616"/>
        <dbReference type="ChEBI" id="CHEBI:43474"/>
        <dbReference type="ChEBI" id="CHEBI:57453"/>
        <dbReference type="ChEBI" id="CHEBI:195366"/>
        <dbReference type="ChEBI" id="CHEBI:456216"/>
        <dbReference type="EC" id="6.3.4.3"/>
    </reaction>
</comment>
<comment type="similarity">
    <text evidence="7 8">Belongs to the formate--tetrahydrofolate ligase family.</text>
</comment>
<dbReference type="AlphaFoldDB" id="A0A7C4CAI0"/>
<gene>
    <name evidence="8" type="primary">fhs</name>
    <name evidence="9" type="ORF">ENS41_02810</name>
</gene>